<dbReference type="InterPro" id="IPR010987">
    <property type="entry name" value="Glutathione-S-Trfase_C-like"/>
</dbReference>
<keyword evidence="3" id="KW-1185">Reference proteome</keyword>
<comment type="caution">
    <text evidence="2">The sequence shown here is derived from an EMBL/GenBank/DDBJ whole genome shotgun (WGS) entry which is preliminary data.</text>
</comment>
<dbReference type="PROSITE" id="PS50405">
    <property type="entry name" value="GST_CTER"/>
    <property type="match status" value="1"/>
</dbReference>
<dbReference type="AlphaFoldDB" id="A0AAE0BJ21"/>
<protein>
    <recommendedName>
        <fullName evidence="1">GST C-terminal domain-containing protein</fullName>
    </recommendedName>
</protein>
<dbReference type="InterPro" id="IPR036282">
    <property type="entry name" value="Glutathione-S-Trfase_C_sf"/>
</dbReference>
<evidence type="ECO:0000313" key="2">
    <source>
        <dbReference type="EMBL" id="KAK3236808.1"/>
    </source>
</evidence>
<evidence type="ECO:0000259" key="1">
    <source>
        <dbReference type="PROSITE" id="PS50405"/>
    </source>
</evidence>
<gene>
    <name evidence="2" type="ORF">CYMTET_53069</name>
</gene>
<dbReference type="Pfam" id="PF13410">
    <property type="entry name" value="GST_C_2"/>
    <property type="match status" value="1"/>
</dbReference>
<dbReference type="CDD" id="cd00299">
    <property type="entry name" value="GST_C_family"/>
    <property type="match status" value="1"/>
</dbReference>
<dbReference type="PANTHER" id="PTHR43968:SF14">
    <property type="entry name" value="GLUTATHIONE S-TRANSFERASE"/>
    <property type="match status" value="1"/>
</dbReference>
<organism evidence="2 3">
    <name type="scientific">Cymbomonas tetramitiformis</name>
    <dbReference type="NCBI Taxonomy" id="36881"/>
    <lineage>
        <taxon>Eukaryota</taxon>
        <taxon>Viridiplantae</taxon>
        <taxon>Chlorophyta</taxon>
        <taxon>Pyramimonadophyceae</taxon>
        <taxon>Pyramimonadales</taxon>
        <taxon>Pyramimonadaceae</taxon>
        <taxon>Cymbomonas</taxon>
    </lineage>
</organism>
<feature type="domain" description="GST C-terminal" evidence="1">
    <location>
        <begin position="1"/>
        <end position="99"/>
    </location>
</feature>
<name>A0AAE0BJ21_9CHLO</name>
<accession>A0AAE0BJ21</accession>
<dbReference type="InterPro" id="IPR050983">
    <property type="entry name" value="GST_Omega/HSP26"/>
</dbReference>
<dbReference type="Proteomes" id="UP001190700">
    <property type="component" value="Unassembled WGS sequence"/>
</dbReference>
<sequence length="275" mass="30399">GSRKNFEKTMDQVEKELGRESGPWFIAGEMPSVVDLQYVSHVERMAASVLYWKGLRIRGGEASDRWPNVERWFDAFEQRPSYWASKSDFYTHVRDIPPQYGPGHQDDTPEALEAKSHISGEGGAWQLPIDIGSSALEPVSPHMDPGEEGARHEAALKLAGNHAAVARFACRGAGEQGRKRFQAPLADPYASPNESLQPDVEKLLQAVVFAMLQGADASSTVSTKVAADIKGRHGKEAARCLMYLRERVGVPRDMSYPAAMQFRGHLNHFINLLSA</sequence>
<dbReference type="EMBL" id="LGRX02034835">
    <property type="protein sequence ID" value="KAK3236808.1"/>
    <property type="molecule type" value="Genomic_DNA"/>
</dbReference>
<dbReference type="GO" id="GO:0005737">
    <property type="term" value="C:cytoplasm"/>
    <property type="evidence" value="ECO:0007669"/>
    <property type="project" value="TreeGrafter"/>
</dbReference>
<dbReference type="Gene3D" id="1.20.1050.10">
    <property type="match status" value="1"/>
</dbReference>
<proteinExistence type="predicted"/>
<reference evidence="2 3" key="1">
    <citation type="journal article" date="2015" name="Genome Biol. Evol.">
        <title>Comparative Genomics of a Bacterivorous Green Alga Reveals Evolutionary Causalities and Consequences of Phago-Mixotrophic Mode of Nutrition.</title>
        <authorList>
            <person name="Burns J.A."/>
            <person name="Paasch A."/>
            <person name="Narechania A."/>
            <person name="Kim E."/>
        </authorList>
    </citation>
    <scope>NUCLEOTIDE SEQUENCE [LARGE SCALE GENOMIC DNA]</scope>
    <source>
        <strain evidence="2 3">PLY_AMNH</strain>
    </source>
</reference>
<feature type="non-terminal residue" evidence="2">
    <location>
        <position position="1"/>
    </location>
</feature>
<dbReference type="SUPFAM" id="SSF47616">
    <property type="entry name" value="GST C-terminal domain-like"/>
    <property type="match status" value="1"/>
</dbReference>
<evidence type="ECO:0000313" key="3">
    <source>
        <dbReference type="Proteomes" id="UP001190700"/>
    </source>
</evidence>
<dbReference type="PANTHER" id="PTHR43968">
    <property type="match status" value="1"/>
</dbReference>